<dbReference type="SUPFAM" id="SSF54427">
    <property type="entry name" value="NTF2-like"/>
    <property type="match status" value="1"/>
</dbReference>
<dbReference type="GO" id="GO:0016853">
    <property type="term" value="F:isomerase activity"/>
    <property type="evidence" value="ECO:0007669"/>
    <property type="project" value="UniProtKB-KW"/>
</dbReference>
<accession>A0A169MXX8</accession>
<dbReference type="InterPro" id="IPR032710">
    <property type="entry name" value="NTF2-like_dom_sf"/>
</dbReference>
<evidence type="ECO:0000259" key="1">
    <source>
        <dbReference type="Pfam" id="PF12680"/>
    </source>
</evidence>
<dbReference type="SMR" id="A0A169MXX8"/>
<feature type="domain" description="SnoaL-like" evidence="1">
    <location>
        <begin position="8"/>
        <end position="111"/>
    </location>
</feature>
<evidence type="ECO:0000313" key="2">
    <source>
        <dbReference type="EMBL" id="BAU80967.1"/>
    </source>
</evidence>
<dbReference type="Proteomes" id="UP000217676">
    <property type="component" value="Chromosome"/>
</dbReference>
<dbReference type="AlphaFoldDB" id="A0A169MXX8"/>
<dbReference type="InterPro" id="IPR037401">
    <property type="entry name" value="SnoaL-like"/>
</dbReference>
<evidence type="ECO:0000313" key="3">
    <source>
        <dbReference type="Proteomes" id="UP000217676"/>
    </source>
</evidence>
<protein>
    <submittedName>
        <fullName evidence="2">Isomerase</fullName>
    </submittedName>
</protein>
<dbReference type="KEGG" id="slau:SLA_0012"/>
<reference evidence="2 3" key="1">
    <citation type="journal article" date="2016" name="Genome Announc.">
        <title>Complete Genome Sequence of Thiostrepton-Producing Streptomyces laurentii ATCC 31255.</title>
        <authorList>
            <person name="Doi K."/>
            <person name="Fujino Y."/>
            <person name="Nagayoshi Y."/>
            <person name="Ohshima T."/>
            <person name="Ogata S."/>
        </authorList>
    </citation>
    <scope>NUCLEOTIDE SEQUENCE [LARGE SCALE GENOMIC DNA]</scope>
    <source>
        <strain evidence="2 3">ATCC 31255</strain>
    </source>
</reference>
<dbReference type="Gene3D" id="3.10.450.50">
    <property type="match status" value="1"/>
</dbReference>
<proteinExistence type="predicted"/>
<gene>
    <name evidence="2" type="ORF">SLA_0012</name>
</gene>
<name>A0A169MXX8_STRLU</name>
<dbReference type="Pfam" id="PF12680">
    <property type="entry name" value="SnoaL_2"/>
    <property type="match status" value="1"/>
</dbReference>
<keyword evidence="3" id="KW-1185">Reference proteome</keyword>
<organism evidence="2 3">
    <name type="scientific">Streptomyces laurentii</name>
    <dbReference type="NCBI Taxonomy" id="39478"/>
    <lineage>
        <taxon>Bacteria</taxon>
        <taxon>Bacillati</taxon>
        <taxon>Actinomycetota</taxon>
        <taxon>Actinomycetes</taxon>
        <taxon>Kitasatosporales</taxon>
        <taxon>Streptomycetaceae</taxon>
        <taxon>Streptomyces</taxon>
    </lineage>
</organism>
<keyword evidence="2" id="KW-0413">Isomerase</keyword>
<dbReference type="EMBL" id="AP017424">
    <property type="protein sequence ID" value="BAU80967.1"/>
    <property type="molecule type" value="Genomic_DNA"/>
</dbReference>
<sequence length="122" mass="13043">MSAFETAVGRYLAAWNAPDADTLAKAVADAWTEDGTYTDPLMDVRGHEQLVAGITAAQRQFPGYEFKLTGTVDGHHDVARFTWDLVSSTDGSSPAAGFDVITLSETGRIISVHGFLDRIPGA</sequence>